<sequence length="362" mass="38593">MHHPYTLEEMLAQGDALAADLRALIGPTAEQVEMLLDDARWVTASGIYPTGDGDSFHASLASELAFESLADVPCEPLSALRLLRYGAAWDRPPALPRGTVVIATSASGRTERVLQTLERVREHGALTLAITTTPGSAITRAADHALVLPLTGAKPSPGIRTYQASLLGMALTAIGLGHRRDRHSAAEAEQLRSELLAAAGSIEATAAVARERCEQLAVRIAHAPVMIMLGSGPGYGTANYAAAKVVEAAGVFAAGQDLEEWEHVEALARPRDMPTFVIAPPGRSHDRAHAVLDRARSFGRTVIAVADAADDELAKAADEVLPVHGEVREEFSPLLYHVFAGYLACFVARRLGRLPFETNRQA</sequence>
<evidence type="ECO:0000313" key="6">
    <source>
        <dbReference type="EMBL" id="RGA04275.1"/>
    </source>
</evidence>
<evidence type="ECO:0000259" key="5">
    <source>
        <dbReference type="PROSITE" id="PS51464"/>
    </source>
</evidence>
<gene>
    <name evidence="6" type="ORF">DI270_014665</name>
</gene>
<dbReference type="CDD" id="cd05008">
    <property type="entry name" value="SIS_GlmS_GlmD_1"/>
    <property type="match status" value="1"/>
</dbReference>
<dbReference type="InterPro" id="IPR046348">
    <property type="entry name" value="SIS_dom_sf"/>
</dbReference>
<dbReference type="EMBL" id="QFZU02000063">
    <property type="protein sequence ID" value="RGA04275.1"/>
    <property type="molecule type" value="Genomic_DNA"/>
</dbReference>
<keyword evidence="7" id="KW-1185">Reference proteome</keyword>
<name>A0ABX9LK03_9ACTN</name>
<organism evidence="6 7">
    <name type="scientific">Microbispora triticiradicis</name>
    <dbReference type="NCBI Taxonomy" id="2200763"/>
    <lineage>
        <taxon>Bacteria</taxon>
        <taxon>Bacillati</taxon>
        <taxon>Actinomycetota</taxon>
        <taxon>Actinomycetes</taxon>
        <taxon>Streptosporangiales</taxon>
        <taxon>Streptosporangiaceae</taxon>
        <taxon>Microbispora</taxon>
    </lineage>
</organism>
<proteinExistence type="predicted"/>
<dbReference type="Gene3D" id="3.40.50.10490">
    <property type="entry name" value="Glucose-6-phosphate isomerase like protein, domain 1"/>
    <property type="match status" value="2"/>
</dbReference>
<dbReference type="Pfam" id="PF01380">
    <property type="entry name" value="SIS"/>
    <property type="match status" value="2"/>
</dbReference>
<accession>A0ABX9LK03</accession>
<dbReference type="InterPro" id="IPR001347">
    <property type="entry name" value="SIS_dom"/>
</dbReference>
<feature type="domain" description="SIS" evidence="5">
    <location>
        <begin position="216"/>
        <end position="357"/>
    </location>
</feature>
<dbReference type="SUPFAM" id="SSF53697">
    <property type="entry name" value="SIS domain"/>
    <property type="match status" value="1"/>
</dbReference>
<dbReference type="PANTHER" id="PTHR10937">
    <property type="entry name" value="GLUCOSAMINE--FRUCTOSE-6-PHOSPHATE AMINOTRANSFERASE, ISOMERIZING"/>
    <property type="match status" value="1"/>
</dbReference>
<protein>
    <recommendedName>
        <fullName evidence="3">Glutamine--fructose-6-phosphate aminotransferase [isomerizing]</fullName>
        <ecNumber evidence="2">2.6.1.16</ecNumber>
    </recommendedName>
</protein>
<evidence type="ECO:0000313" key="7">
    <source>
        <dbReference type="Proteomes" id="UP000262538"/>
    </source>
</evidence>
<dbReference type="InterPro" id="IPR035466">
    <property type="entry name" value="GlmS/AgaS_SIS"/>
</dbReference>
<dbReference type="PANTHER" id="PTHR10937:SF0">
    <property type="entry name" value="GLUTAMINE--FRUCTOSE-6-PHOSPHATE TRANSAMINASE (ISOMERIZING)"/>
    <property type="match status" value="1"/>
</dbReference>
<comment type="caution">
    <text evidence="6">The sequence shown here is derived from an EMBL/GenBank/DDBJ whole genome shotgun (WGS) entry which is preliminary data.</text>
</comment>
<comment type="catalytic activity">
    <reaction evidence="1">
        <text>D-fructose 6-phosphate + L-glutamine = D-glucosamine 6-phosphate + L-glutamate</text>
        <dbReference type="Rhea" id="RHEA:13237"/>
        <dbReference type="ChEBI" id="CHEBI:29985"/>
        <dbReference type="ChEBI" id="CHEBI:58359"/>
        <dbReference type="ChEBI" id="CHEBI:58725"/>
        <dbReference type="ChEBI" id="CHEBI:61527"/>
        <dbReference type="EC" id="2.6.1.16"/>
    </reaction>
</comment>
<dbReference type="PROSITE" id="PS51464">
    <property type="entry name" value="SIS"/>
    <property type="match status" value="2"/>
</dbReference>
<dbReference type="RefSeq" id="WP_111700431.1">
    <property type="nucleotide sequence ID" value="NZ_QFZU02000063.1"/>
</dbReference>
<evidence type="ECO:0000256" key="2">
    <source>
        <dbReference type="ARBA" id="ARBA00012916"/>
    </source>
</evidence>
<evidence type="ECO:0000256" key="4">
    <source>
        <dbReference type="ARBA" id="ARBA00022737"/>
    </source>
</evidence>
<evidence type="ECO:0000256" key="1">
    <source>
        <dbReference type="ARBA" id="ARBA00001031"/>
    </source>
</evidence>
<dbReference type="EC" id="2.6.1.16" evidence="2"/>
<dbReference type="Proteomes" id="UP000262538">
    <property type="component" value="Unassembled WGS sequence"/>
</dbReference>
<keyword evidence="4" id="KW-0677">Repeat</keyword>
<reference evidence="6 7" key="1">
    <citation type="submission" date="2018-08" db="EMBL/GenBank/DDBJ databases">
        <title>Microbispora. triticiradicis sp. nov., a novel actinomycete isolated from the root of wheat (Triticum aestivum L.)).</title>
        <authorList>
            <person name="Han C."/>
        </authorList>
    </citation>
    <scope>NUCLEOTIDE SEQUENCE [LARGE SCALE GENOMIC DNA]</scope>
    <source>
        <strain evidence="6 7">NEAU-HRDPA2-9</strain>
    </source>
</reference>
<feature type="domain" description="SIS" evidence="5">
    <location>
        <begin position="32"/>
        <end position="183"/>
    </location>
</feature>
<evidence type="ECO:0000256" key="3">
    <source>
        <dbReference type="ARBA" id="ARBA00016090"/>
    </source>
</evidence>